<evidence type="ECO:0000256" key="2">
    <source>
        <dbReference type="ARBA" id="ARBA00022741"/>
    </source>
</evidence>
<evidence type="ECO:0000256" key="3">
    <source>
        <dbReference type="ARBA" id="ARBA00022821"/>
    </source>
</evidence>
<comment type="similarity">
    <text evidence="1">Belongs to the disease resistance NB-LRR family.</text>
</comment>
<evidence type="ECO:0000259" key="5">
    <source>
        <dbReference type="Pfam" id="PF00931"/>
    </source>
</evidence>
<dbReference type="Proteomes" id="UP001163823">
    <property type="component" value="Chromosome 7"/>
</dbReference>
<protein>
    <submittedName>
        <fullName evidence="7">Disease resistance protein</fullName>
    </submittedName>
</protein>
<dbReference type="Gene3D" id="3.40.50.300">
    <property type="entry name" value="P-loop containing nucleotide triphosphate hydrolases"/>
    <property type="match status" value="1"/>
</dbReference>
<evidence type="ECO:0000313" key="7">
    <source>
        <dbReference type="EMBL" id="KAJ7962144.1"/>
    </source>
</evidence>
<dbReference type="AlphaFoldDB" id="A0AAD7PPC7"/>
<dbReference type="PANTHER" id="PTHR33463">
    <property type="entry name" value="NB-ARC DOMAIN-CONTAINING PROTEIN-RELATED"/>
    <property type="match status" value="1"/>
</dbReference>
<evidence type="ECO:0000313" key="8">
    <source>
        <dbReference type="Proteomes" id="UP001163823"/>
    </source>
</evidence>
<dbReference type="InterPro" id="IPR027417">
    <property type="entry name" value="P-loop_NTPase"/>
</dbReference>
<name>A0AAD7PPC7_QUISA</name>
<feature type="domain" description="Disease resistance protein At4g27190-like leucine-rich repeats" evidence="6">
    <location>
        <begin position="781"/>
        <end position="925"/>
    </location>
</feature>
<evidence type="ECO:0000259" key="6">
    <source>
        <dbReference type="Pfam" id="PF23247"/>
    </source>
</evidence>
<dbReference type="SUPFAM" id="SSF52047">
    <property type="entry name" value="RNI-like"/>
    <property type="match status" value="1"/>
</dbReference>
<dbReference type="InterPro" id="IPR057135">
    <property type="entry name" value="At4g27190-like_LRR"/>
</dbReference>
<dbReference type="Pfam" id="PF00931">
    <property type="entry name" value="NB-ARC"/>
    <property type="match status" value="1"/>
</dbReference>
<dbReference type="SUPFAM" id="SSF52540">
    <property type="entry name" value="P-loop containing nucleoside triphosphate hydrolases"/>
    <property type="match status" value="1"/>
</dbReference>
<dbReference type="PRINTS" id="PR00364">
    <property type="entry name" value="DISEASERSIST"/>
</dbReference>
<feature type="domain" description="Disease resistance protein At4g27190-like leucine-rich repeats" evidence="6">
    <location>
        <begin position="580"/>
        <end position="702"/>
    </location>
</feature>
<sequence>MEKLKDSTIQTIGVWGLGGVGKTTLAKQVAKEVEESKMFVTVVMATATVNPDVRRIQGELADQLGLIFEQETETGRANRLWQRINQEKSILIIIDDIWGEFELQAIGVLFGDGHKGSKLLLTSRSYDVLKREMGIQVGYRLEVLEEDEAWSLLEEMAGDTVKDPNVQPIAIEVVKKCAGLPVLIATVAKALKDEKLYVWKDALKQLERFDNEGVHEKVYSALELSYNHLKGQEMKSLFLLIALHGEPFVNKYDLLIISVGLGLFKNVNTLEDARNRLDKLTKDLKASCLLIENQKECVQIHDLVRDSGSSIAERDQLFHIGFESESKEWSRKDIFENFRGLFLSVRHQSYLPERLECPQLQVFALNCQEDHLIISYSFFEVMIEVKVLCLYKMTLMLSPPLVLHGLKSLVALYLYECTLEDIAIVGEFTNLEILSVRRSDLKQLPHEIGRLRRLKMLDLYSCNSLEVIPPRVISNLIGLEELDMEGSFSNWEVEGCNNASLSELNEMPNLRSLSIQIPYSMTLLTGMNFSFFEKLQRFKIEMGLRSDTRSIYDYFSRRRYGYSSMLTLEFCKLESQIRMLVEKVEYLDLYEVEGVKNFFYDLNAKGFSQLVTLNVSKNADTEYIVNSEISNHPVHAFPILNEMHLTNLNNLVHICHGPFTEESFCKLRYVTVSNCVRLKNVWSASMRRVIQQIVKISVSSCKSMEEIVSLGREAENLDPVLGDIIEFTQLQTLVMWDVPALISFCSMKRSSSTSQGIDSQSLFSHKVLFPELDALEIGGIDNLRNVWDHQITSNSFFKLKSIKISGCAKLVAIFPNNLIRNFPSLEILKVENCSSVEDIFDLREQHDELTHANVVGISCHLKYFHLHGLPKLKHMWNGDSQKVLGIFQDLRSVKVEKCENLNYIFPAYLAKCLLQLEELEIISCEVTEIVAEDEGSSEAIRFHFPQVKRITVKNLPKLKSFYSGVMDTLECPMIRKLHVSDVRNEILDFSFQEGDAQQQSSRRKLFLLVEKVIGPNLESLCLGGKTAYDFVFE</sequence>
<gene>
    <name evidence="7" type="ORF">O6P43_017413</name>
</gene>
<dbReference type="Gene3D" id="1.10.8.430">
    <property type="entry name" value="Helical domain of apoptotic protease-activating factors"/>
    <property type="match status" value="1"/>
</dbReference>
<dbReference type="SUPFAM" id="SSF52058">
    <property type="entry name" value="L domain-like"/>
    <property type="match status" value="1"/>
</dbReference>
<dbReference type="InterPro" id="IPR032675">
    <property type="entry name" value="LRR_dom_sf"/>
</dbReference>
<dbReference type="InterPro" id="IPR042197">
    <property type="entry name" value="Apaf_helical"/>
</dbReference>
<dbReference type="Gene3D" id="3.80.10.10">
    <property type="entry name" value="Ribonuclease Inhibitor"/>
    <property type="match status" value="2"/>
</dbReference>
<keyword evidence="4" id="KW-0067">ATP-binding</keyword>
<accession>A0AAD7PPC7</accession>
<dbReference type="GO" id="GO:0005524">
    <property type="term" value="F:ATP binding"/>
    <property type="evidence" value="ECO:0007669"/>
    <property type="project" value="UniProtKB-KW"/>
</dbReference>
<dbReference type="Pfam" id="PF23247">
    <property type="entry name" value="LRR_RPS2"/>
    <property type="match status" value="2"/>
</dbReference>
<dbReference type="EMBL" id="JARAOO010000007">
    <property type="protein sequence ID" value="KAJ7962144.1"/>
    <property type="molecule type" value="Genomic_DNA"/>
</dbReference>
<keyword evidence="2" id="KW-0547">Nucleotide-binding</keyword>
<reference evidence="7" key="1">
    <citation type="journal article" date="2023" name="Science">
        <title>Elucidation of the pathway for biosynthesis of saponin adjuvants from the soapbark tree.</title>
        <authorList>
            <person name="Reed J."/>
            <person name="Orme A."/>
            <person name="El-Demerdash A."/>
            <person name="Owen C."/>
            <person name="Martin L.B.B."/>
            <person name="Misra R.C."/>
            <person name="Kikuchi S."/>
            <person name="Rejzek M."/>
            <person name="Martin A.C."/>
            <person name="Harkess A."/>
            <person name="Leebens-Mack J."/>
            <person name="Louveau T."/>
            <person name="Stephenson M.J."/>
            <person name="Osbourn A."/>
        </authorList>
    </citation>
    <scope>NUCLEOTIDE SEQUENCE</scope>
    <source>
        <strain evidence="7">S10</strain>
    </source>
</reference>
<feature type="domain" description="NB-ARC" evidence="5">
    <location>
        <begin position="3"/>
        <end position="159"/>
    </location>
</feature>
<proteinExistence type="inferred from homology"/>
<dbReference type="InterPro" id="IPR002182">
    <property type="entry name" value="NB-ARC"/>
</dbReference>
<dbReference type="PANTHER" id="PTHR33463:SF203">
    <property type="entry name" value="AAA+ ATPASE DOMAIN-CONTAINING PROTEIN"/>
    <property type="match status" value="1"/>
</dbReference>
<dbReference type="GO" id="GO:0006952">
    <property type="term" value="P:defense response"/>
    <property type="evidence" value="ECO:0007669"/>
    <property type="project" value="UniProtKB-KW"/>
</dbReference>
<evidence type="ECO:0000256" key="1">
    <source>
        <dbReference type="ARBA" id="ARBA00008894"/>
    </source>
</evidence>
<keyword evidence="8" id="KW-1185">Reference proteome</keyword>
<comment type="caution">
    <text evidence="7">The sequence shown here is derived from an EMBL/GenBank/DDBJ whole genome shotgun (WGS) entry which is preliminary data.</text>
</comment>
<dbReference type="KEGG" id="qsa:O6P43_017413"/>
<evidence type="ECO:0000256" key="4">
    <source>
        <dbReference type="ARBA" id="ARBA00022840"/>
    </source>
</evidence>
<dbReference type="GO" id="GO:0043531">
    <property type="term" value="F:ADP binding"/>
    <property type="evidence" value="ECO:0007669"/>
    <property type="project" value="InterPro"/>
</dbReference>
<keyword evidence="3" id="KW-0611">Plant defense</keyword>
<dbReference type="InterPro" id="IPR050905">
    <property type="entry name" value="Plant_NBS-LRR"/>
</dbReference>
<organism evidence="7 8">
    <name type="scientific">Quillaja saponaria</name>
    <name type="common">Soap bark tree</name>
    <dbReference type="NCBI Taxonomy" id="32244"/>
    <lineage>
        <taxon>Eukaryota</taxon>
        <taxon>Viridiplantae</taxon>
        <taxon>Streptophyta</taxon>
        <taxon>Embryophyta</taxon>
        <taxon>Tracheophyta</taxon>
        <taxon>Spermatophyta</taxon>
        <taxon>Magnoliopsida</taxon>
        <taxon>eudicotyledons</taxon>
        <taxon>Gunneridae</taxon>
        <taxon>Pentapetalae</taxon>
        <taxon>rosids</taxon>
        <taxon>fabids</taxon>
        <taxon>Fabales</taxon>
        <taxon>Quillajaceae</taxon>
        <taxon>Quillaja</taxon>
    </lineage>
</organism>